<name>A0A2H0RM47_9BACT</name>
<evidence type="ECO:0000313" key="2">
    <source>
        <dbReference type="EMBL" id="PIR46855.1"/>
    </source>
</evidence>
<protein>
    <recommendedName>
        <fullName evidence="4">DUF192 domain-containing protein</fullName>
    </recommendedName>
</protein>
<evidence type="ECO:0008006" key="4">
    <source>
        <dbReference type="Google" id="ProtNLM"/>
    </source>
</evidence>
<accession>A0A2H0RM47</accession>
<dbReference type="Pfam" id="PF02643">
    <property type="entry name" value="DUF192"/>
    <property type="match status" value="1"/>
</dbReference>
<keyword evidence="1" id="KW-0472">Membrane</keyword>
<dbReference type="EMBL" id="PCYL01000027">
    <property type="protein sequence ID" value="PIR46855.1"/>
    <property type="molecule type" value="Genomic_DNA"/>
</dbReference>
<organism evidence="2 3">
    <name type="scientific">Candidatus Vogelbacteria bacterium CG10_big_fil_rev_8_21_14_0_10_45_14</name>
    <dbReference type="NCBI Taxonomy" id="1975042"/>
    <lineage>
        <taxon>Bacteria</taxon>
        <taxon>Candidatus Vogeliibacteriota</taxon>
    </lineage>
</organism>
<dbReference type="Proteomes" id="UP000230833">
    <property type="component" value="Unassembled WGS sequence"/>
</dbReference>
<gene>
    <name evidence="2" type="ORF">COV07_02210</name>
</gene>
<dbReference type="AlphaFoldDB" id="A0A2H0RM47"/>
<keyword evidence="1" id="KW-1133">Transmembrane helix</keyword>
<sequence>MERKDIAYSGLAIVASLFFVFFLVRIESSPILYENNEPLIVGNVVKLPTILIGESAVYVEVASKPEEIEKGLSRRTGLPADHGMLFEMGKPDKYRFWMKNMRFPLDIVWIEGGKVVSIDRNVQNDFDTAGAKFYSPSSPASYVLEVNAGFTDSHGINDGDAVDFTHIEI</sequence>
<dbReference type="PANTHER" id="PTHR37953:SF1">
    <property type="entry name" value="UPF0127 PROTEIN MJ1496"/>
    <property type="match status" value="1"/>
</dbReference>
<dbReference type="InterPro" id="IPR003795">
    <property type="entry name" value="DUF192"/>
</dbReference>
<evidence type="ECO:0000256" key="1">
    <source>
        <dbReference type="SAM" id="Phobius"/>
    </source>
</evidence>
<feature type="transmembrane region" description="Helical" evidence="1">
    <location>
        <begin position="6"/>
        <end position="24"/>
    </location>
</feature>
<keyword evidence="1" id="KW-0812">Transmembrane</keyword>
<dbReference type="InterPro" id="IPR038695">
    <property type="entry name" value="Saro_0823-like_sf"/>
</dbReference>
<dbReference type="PANTHER" id="PTHR37953">
    <property type="entry name" value="UPF0127 PROTEIN MJ1496"/>
    <property type="match status" value="1"/>
</dbReference>
<evidence type="ECO:0000313" key="3">
    <source>
        <dbReference type="Proteomes" id="UP000230833"/>
    </source>
</evidence>
<proteinExistence type="predicted"/>
<reference evidence="2 3" key="1">
    <citation type="submission" date="2017-09" db="EMBL/GenBank/DDBJ databases">
        <title>Depth-based differentiation of microbial function through sediment-hosted aquifers and enrichment of novel symbionts in the deep terrestrial subsurface.</title>
        <authorList>
            <person name="Probst A.J."/>
            <person name="Ladd B."/>
            <person name="Jarett J.K."/>
            <person name="Geller-Mcgrath D.E."/>
            <person name="Sieber C.M."/>
            <person name="Emerson J.B."/>
            <person name="Anantharaman K."/>
            <person name="Thomas B.C."/>
            <person name="Malmstrom R."/>
            <person name="Stieglmeier M."/>
            <person name="Klingl A."/>
            <person name="Woyke T."/>
            <person name="Ryan C.M."/>
            <person name="Banfield J.F."/>
        </authorList>
    </citation>
    <scope>NUCLEOTIDE SEQUENCE [LARGE SCALE GENOMIC DNA]</scope>
    <source>
        <strain evidence="2">CG10_big_fil_rev_8_21_14_0_10_45_14</strain>
    </source>
</reference>
<dbReference type="Gene3D" id="2.60.120.1140">
    <property type="entry name" value="Protein of unknown function DUF192"/>
    <property type="match status" value="1"/>
</dbReference>
<comment type="caution">
    <text evidence="2">The sequence shown here is derived from an EMBL/GenBank/DDBJ whole genome shotgun (WGS) entry which is preliminary data.</text>
</comment>